<comment type="caution">
    <text evidence="1">The sequence shown here is derived from an EMBL/GenBank/DDBJ whole genome shotgun (WGS) entry which is preliminary data.</text>
</comment>
<reference evidence="1 2" key="1">
    <citation type="journal article" date="2019" name="Genome Biol. Evol.">
        <title>Insights into the evolution of the New World diploid cottons (Gossypium, subgenus Houzingenia) based on genome sequencing.</title>
        <authorList>
            <person name="Grover C.E."/>
            <person name="Arick M.A. 2nd"/>
            <person name="Thrash A."/>
            <person name="Conover J.L."/>
            <person name="Sanders W.S."/>
            <person name="Peterson D.G."/>
            <person name="Frelichowski J.E."/>
            <person name="Scheffler J.A."/>
            <person name="Scheffler B.E."/>
            <person name="Wendel J.F."/>
        </authorList>
    </citation>
    <scope>NUCLEOTIDE SEQUENCE [LARGE SCALE GENOMIC DNA]</scope>
    <source>
        <strain evidence="1">6</strain>
        <tissue evidence="1">Leaf</tissue>
    </source>
</reference>
<evidence type="ECO:0000313" key="1">
    <source>
        <dbReference type="EMBL" id="MBA0828236.1"/>
    </source>
</evidence>
<name>A0A7J9J1I4_9ROSI</name>
<evidence type="ECO:0000313" key="2">
    <source>
        <dbReference type="Proteomes" id="UP000593575"/>
    </source>
</evidence>
<organism evidence="1 2">
    <name type="scientific">Gossypium armourianum</name>
    <dbReference type="NCBI Taxonomy" id="34283"/>
    <lineage>
        <taxon>Eukaryota</taxon>
        <taxon>Viridiplantae</taxon>
        <taxon>Streptophyta</taxon>
        <taxon>Embryophyta</taxon>
        <taxon>Tracheophyta</taxon>
        <taxon>Spermatophyta</taxon>
        <taxon>Magnoliopsida</taxon>
        <taxon>eudicotyledons</taxon>
        <taxon>Gunneridae</taxon>
        <taxon>Pentapetalae</taxon>
        <taxon>rosids</taxon>
        <taxon>malvids</taxon>
        <taxon>Malvales</taxon>
        <taxon>Malvaceae</taxon>
        <taxon>Malvoideae</taxon>
        <taxon>Gossypium</taxon>
    </lineage>
</organism>
<sequence length="36" mass="3941">MGPFPRKRVHVSAMSGYVTGKRVLKGALCPRGQKAR</sequence>
<accession>A0A7J9J1I4</accession>
<gene>
    <name evidence="1" type="ORF">Goarm_012941</name>
</gene>
<proteinExistence type="predicted"/>
<dbReference type="Proteomes" id="UP000593575">
    <property type="component" value="Unassembled WGS sequence"/>
</dbReference>
<protein>
    <submittedName>
        <fullName evidence="1">Uncharacterized protein</fullName>
    </submittedName>
</protein>
<dbReference type="EMBL" id="JABFAE010000005">
    <property type="protein sequence ID" value="MBA0828236.1"/>
    <property type="molecule type" value="Genomic_DNA"/>
</dbReference>
<keyword evidence="2" id="KW-1185">Reference proteome</keyword>
<dbReference type="AlphaFoldDB" id="A0A7J9J1I4"/>